<protein>
    <submittedName>
        <fullName evidence="1">YdeI/OmpD-associated family protein</fullName>
    </submittedName>
</protein>
<proteinExistence type="predicted"/>
<organism evidence="1 2">
    <name type="scientific">Candidatus Dojkabacteria bacterium</name>
    <dbReference type="NCBI Taxonomy" id="2099670"/>
    <lineage>
        <taxon>Bacteria</taxon>
        <taxon>Candidatus Dojkabacteria</taxon>
    </lineage>
</organism>
<reference evidence="1" key="1">
    <citation type="submission" date="2020-04" db="EMBL/GenBank/DDBJ databases">
        <authorList>
            <person name="Zhang T."/>
        </authorList>
    </citation>
    <scope>NUCLEOTIDE SEQUENCE</scope>
    <source>
        <strain evidence="1">HKST-UBA09</strain>
    </source>
</reference>
<evidence type="ECO:0000313" key="2">
    <source>
        <dbReference type="Proteomes" id="UP000714915"/>
    </source>
</evidence>
<comment type="caution">
    <text evidence="1">The sequence shown here is derived from an EMBL/GenBank/DDBJ whole genome shotgun (WGS) entry which is preliminary data.</text>
</comment>
<gene>
    <name evidence="1" type="ORF">KC669_04985</name>
</gene>
<accession>A0A955LBW7</accession>
<name>A0A955LBW7_9BACT</name>
<dbReference type="EMBL" id="JAGQLF010000098">
    <property type="protein sequence ID" value="MCA9387361.1"/>
    <property type="molecule type" value="Genomic_DNA"/>
</dbReference>
<dbReference type="AlphaFoldDB" id="A0A955LBW7"/>
<evidence type="ECO:0000313" key="1">
    <source>
        <dbReference type="EMBL" id="MCA9387361.1"/>
    </source>
</evidence>
<reference evidence="1" key="2">
    <citation type="journal article" date="2021" name="Microbiome">
        <title>Successional dynamics and alternative stable states in a saline activated sludge microbial community over 9 years.</title>
        <authorList>
            <person name="Wang Y."/>
            <person name="Ye J."/>
            <person name="Ju F."/>
            <person name="Liu L."/>
            <person name="Boyd J.A."/>
            <person name="Deng Y."/>
            <person name="Parks D.H."/>
            <person name="Jiang X."/>
            <person name="Yin X."/>
            <person name="Woodcroft B.J."/>
            <person name="Tyson G.W."/>
            <person name="Hugenholtz P."/>
            <person name="Polz M.F."/>
            <person name="Zhang T."/>
        </authorList>
    </citation>
    <scope>NUCLEOTIDE SEQUENCE</scope>
    <source>
        <strain evidence="1">HKST-UBA09</strain>
    </source>
</reference>
<sequence length="99" mass="11473">MAISSGTVHTLPTDLKKALTSDKKALGLWESLTPLARNEWICWTISVKKKETRDEHVERVVSELKDGMRRPCCWIGCIHRKDKEVSKSVKWILNKRSRK</sequence>
<dbReference type="Proteomes" id="UP000714915">
    <property type="component" value="Unassembled WGS sequence"/>
</dbReference>
<dbReference type="Pfam" id="PF13376">
    <property type="entry name" value="OmdA"/>
    <property type="match status" value="1"/>
</dbReference>